<gene>
    <name evidence="2" type="ORF">Poly41_42730</name>
</gene>
<reference evidence="2 3" key="1">
    <citation type="submission" date="2019-02" db="EMBL/GenBank/DDBJ databases">
        <title>Deep-cultivation of Planctomycetes and their phenomic and genomic characterization uncovers novel biology.</title>
        <authorList>
            <person name="Wiegand S."/>
            <person name="Jogler M."/>
            <person name="Boedeker C."/>
            <person name="Pinto D."/>
            <person name="Vollmers J."/>
            <person name="Rivas-Marin E."/>
            <person name="Kohn T."/>
            <person name="Peeters S.H."/>
            <person name="Heuer A."/>
            <person name="Rast P."/>
            <person name="Oberbeckmann S."/>
            <person name="Bunk B."/>
            <person name="Jeske O."/>
            <person name="Meyerdierks A."/>
            <person name="Storesund J.E."/>
            <person name="Kallscheuer N."/>
            <person name="Luecker S."/>
            <person name="Lage O.M."/>
            <person name="Pohl T."/>
            <person name="Merkel B.J."/>
            <person name="Hornburger P."/>
            <person name="Mueller R.-W."/>
            <person name="Bruemmer F."/>
            <person name="Labrenz M."/>
            <person name="Spormann A.M."/>
            <person name="Op Den Camp H."/>
            <person name="Overmann J."/>
            <person name="Amann R."/>
            <person name="Jetten M.S.M."/>
            <person name="Mascher T."/>
            <person name="Medema M.H."/>
            <person name="Devos D.P."/>
            <person name="Kaster A.-K."/>
            <person name="Ovreas L."/>
            <person name="Rohde M."/>
            <person name="Galperin M.Y."/>
            <person name="Jogler C."/>
        </authorList>
    </citation>
    <scope>NUCLEOTIDE SEQUENCE [LARGE SCALE GENOMIC DNA]</scope>
    <source>
        <strain evidence="2 3">Poly41</strain>
    </source>
</reference>
<protein>
    <submittedName>
        <fullName evidence="2">Uncharacterized protein</fullName>
    </submittedName>
</protein>
<feature type="transmembrane region" description="Helical" evidence="1">
    <location>
        <begin position="267"/>
        <end position="300"/>
    </location>
</feature>
<comment type="caution">
    <text evidence="2">The sequence shown here is derived from an EMBL/GenBank/DDBJ whole genome shotgun (WGS) entry which is preliminary data.</text>
</comment>
<evidence type="ECO:0000313" key="3">
    <source>
        <dbReference type="Proteomes" id="UP000319143"/>
    </source>
</evidence>
<keyword evidence="1" id="KW-0812">Transmembrane</keyword>
<keyword evidence="1" id="KW-0472">Membrane</keyword>
<feature type="transmembrane region" description="Helical" evidence="1">
    <location>
        <begin position="312"/>
        <end position="339"/>
    </location>
</feature>
<evidence type="ECO:0000256" key="1">
    <source>
        <dbReference type="SAM" id="Phobius"/>
    </source>
</evidence>
<sequence>MSQTTPPTSNQHDGVTVHTGHDLEVGILSRVREWVDLFGWLRLVRTLRFAGSPTMVSLSVLTLMVWWLGPYCVSHERLQLAAIDGSATSLMHASNDSLTQLTGYFRGINATTLFHPGLADRSLLACGGSILWTLLVWAPAALVFARQGALLTAGRSMMPIAEASRMAVKRSPSAWIAALVPFACVLMMAVMIFAVAWGTRLAPESLAVQIPGAIFIALLSIPCGLLAFGANVAVPLAWSALSNEKDPDSLDSLSRGYEYLYRRPLHLLIHLAVAWVLLMVVALLATTVALTAALISWTVLDLAAAPAELSGWVGQILSILPIASCFAFAWALIGGVYLLMRHEAGGQQVEDLWIPDPKAAAELPQLNR</sequence>
<keyword evidence="3" id="KW-1185">Reference proteome</keyword>
<evidence type="ECO:0000313" key="2">
    <source>
        <dbReference type="EMBL" id="TWU35129.1"/>
    </source>
</evidence>
<feature type="transmembrane region" description="Helical" evidence="1">
    <location>
        <begin position="210"/>
        <end position="238"/>
    </location>
</feature>
<feature type="transmembrane region" description="Helical" evidence="1">
    <location>
        <begin position="174"/>
        <end position="198"/>
    </location>
</feature>
<dbReference type="OrthoDB" id="253333at2"/>
<keyword evidence="1" id="KW-1133">Transmembrane helix</keyword>
<dbReference type="AlphaFoldDB" id="A0A5C6DJP3"/>
<dbReference type="Proteomes" id="UP000319143">
    <property type="component" value="Unassembled WGS sequence"/>
</dbReference>
<feature type="transmembrane region" description="Helical" evidence="1">
    <location>
        <begin position="130"/>
        <end position="153"/>
    </location>
</feature>
<dbReference type="RefSeq" id="WP_146528528.1">
    <property type="nucleotide sequence ID" value="NZ_SJPV01000007.1"/>
</dbReference>
<accession>A0A5C6DJP3</accession>
<dbReference type="EMBL" id="SJPV01000007">
    <property type="protein sequence ID" value="TWU35129.1"/>
    <property type="molecule type" value="Genomic_DNA"/>
</dbReference>
<proteinExistence type="predicted"/>
<organism evidence="2 3">
    <name type="scientific">Novipirellula artificiosorum</name>
    <dbReference type="NCBI Taxonomy" id="2528016"/>
    <lineage>
        <taxon>Bacteria</taxon>
        <taxon>Pseudomonadati</taxon>
        <taxon>Planctomycetota</taxon>
        <taxon>Planctomycetia</taxon>
        <taxon>Pirellulales</taxon>
        <taxon>Pirellulaceae</taxon>
        <taxon>Novipirellula</taxon>
    </lineage>
</organism>
<name>A0A5C6DJP3_9BACT</name>
<feature type="transmembrane region" description="Helical" evidence="1">
    <location>
        <begin position="49"/>
        <end position="69"/>
    </location>
</feature>